<evidence type="ECO:0000256" key="4">
    <source>
        <dbReference type="ARBA" id="ARBA00023242"/>
    </source>
</evidence>
<dbReference type="Pfam" id="PF12874">
    <property type="entry name" value="zf-met"/>
    <property type="match status" value="1"/>
</dbReference>
<dbReference type="GO" id="GO:0003676">
    <property type="term" value="F:nucleic acid binding"/>
    <property type="evidence" value="ECO:0007669"/>
    <property type="project" value="InterPro"/>
</dbReference>
<dbReference type="GO" id="GO:0046540">
    <property type="term" value="C:U4/U6 x U5 tri-snRNP complex"/>
    <property type="evidence" value="ECO:0007669"/>
    <property type="project" value="TreeGrafter"/>
</dbReference>
<dbReference type="PROSITE" id="PS00028">
    <property type="entry name" value="ZINC_FINGER_C2H2_1"/>
    <property type="match status" value="1"/>
</dbReference>
<dbReference type="GO" id="GO:0005681">
    <property type="term" value="C:spliceosomal complex"/>
    <property type="evidence" value="ECO:0007669"/>
    <property type="project" value="InterPro"/>
</dbReference>
<evidence type="ECO:0000256" key="2">
    <source>
        <dbReference type="ARBA" id="ARBA00022771"/>
    </source>
</evidence>
<dbReference type="OrthoDB" id="30343at2759"/>
<evidence type="ECO:0000313" key="9">
    <source>
        <dbReference type="Proteomes" id="UP000186601"/>
    </source>
</evidence>
<proteinExistence type="predicted"/>
<dbReference type="EMBL" id="MLYV02000283">
    <property type="protein sequence ID" value="PSS18943.1"/>
    <property type="molecule type" value="Genomic_DNA"/>
</dbReference>
<dbReference type="PANTHER" id="PTHR45986">
    <property type="entry name" value="ZINC FINGER MATRIN-TYPE PROTEIN 2"/>
    <property type="match status" value="1"/>
</dbReference>
<evidence type="ECO:0000256" key="3">
    <source>
        <dbReference type="ARBA" id="ARBA00022833"/>
    </source>
</evidence>
<evidence type="ECO:0000259" key="7">
    <source>
        <dbReference type="PROSITE" id="PS00028"/>
    </source>
</evidence>
<dbReference type="Proteomes" id="UP000186601">
    <property type="component" value="Unassembled WGS sequence"/>
</dbReference>
<keyword evidence="2" id="KW-0863">Zinc-finger</keyword>
<protein>
    <recommendedName>
        <fullName evidence="7">C2H2-type domain-containing protein</fullName>
    </recommendedName>
</protein>
<comment type="caution">
    <text evidence="8">The sequence shown here is derived from an EMBL/GenBank/DDBJ whole genome shotgun (WGS) entry which is preliminary data.</text>
</comment>
<evidence type="ECO:0000313" key="8">
    <source>
        <dbReference type="EMBL" id="PSS18943.1"/>
    </source>
</evidence>
<dbReference type="InterPro" id="IPR003604">
    <property type="entry name" value="Matrin/U1-like-C_Znf_C2H2"/>
</dbReference>
<dbReference type="InterPro" id="IPR036236">
    <property type="entry name" value="Znf_C2H2_sf"/>
</dbReference>
<dbReference type="AlphaFoldDB" id="A0A2R6R119"/>
<dbReference type="SMART" id="SM00451">
    <property type="entry name" value="ZnF_U1"/>
    <property type="match status" value="1"/>
</dbReference>
<evidence type="ECO:0000256" key="6">
    <source>
        <dbReference type="SAM" id="MobiDB-lite"/>
    </source>
</evidence>
<dbReference type="GO" id="GO:0008270">
    <property type="term" value="F:zinc ion binding"/>
    <property type="evidence" value="ECO:0007669"/>
    <property type="project" value="UniProtKB-KW"/>
</dbReference>
<evidence type="ECO:0000256" key="5">
    <source>
        <dbReference type="SAM" id="Coils"/>
    </source>
</evidence>
<keyword evidence="5" id="KW-0175">Coiled coil</keyword>
<keyword evidence="9" id="KW-1185">Reference proteome</keyword>
<dbReference type="InterPro" id="IPR040107">
    <property type="entry name" value="Snu23"/>
</dbReference>
<keyword evidence="1" id="KW-0479">Metal-binding</keyword>
<dbReference type="PANTHER" id="PTHR45986:SF1">
    <property type="entry name" value="ZINC FINGER MATRIN-TYPE PROTEIN 2"/>
    <property type="match status" value="1"/>
</dbReference>
<sequence>MSTSGGAYGTKASDTDFRKKWDKEEYAEKAKKKDQEERERMQENDERMKQGGIGKRPRKGRKEDLPKPTELMKRREGALELDKNLGKTIVVQNTSGRGPGVPGFFCETCNRTYKDSVGYLDHINGRAHLRALGQTTRIERSTVEQVRARIAYLREKTKEASNAKSFDFEQRLAEVRAKEDAIREEKKALKKAEKERARVELVKDTAMVQGDNDMMQMMGFGGFGTSKK</sequence>
<name>A0A2R6R119_9APHY</name>
<feature type="region of interest" description="Disordered" evidence="6">
    <location>
        <begin position="1"/>
        <end position="73"/>
    </location>
</feature>
<evidence type="ECO:0000256" key="1">
    <source>
        <dbReference type="ARBA" id="ARBA00022723"/>
    </source>
</evidence>
<keyword evidence="4" id="KW-0539">Nucleus</keyword>
<gene>
    <name evidence="8" type="ORF">PHLCEN_2v3159</name>
</gene>
<dbReference type="SUPFAM" id="SSF57667">
    <property type="entry name" value="beta-beta-alpha zinc fingers"/>
    <property type="match status" value="1"/>
</dbReference>
<organism evidence="8 9">
    <name type="scientific">Hermanssonia centrifuga</name>
    <dbReference type="NCBI Taxonomy" id="98765"/>
    <lineage>
        <taxon>Eukaryota</taxon>
        <taxon>Fungi</taxon>
        <taxon>Dikarya</taxon>
        <taxon>Basidiomycota</taxon>
        <taxon>Agaricomycotina</taxon>
        <taxon>Agaricomycetes</taxon>
        <taxon>Polyporales</taxon>
        <taxon>Meruliaceae</taxon>
        <taxon>Hermanssonia</taxon>
    </lineage>
</organism>
<feature type="domain" description="C2H2-type" evidence="7">
    <location>
        <begin position="106"/>
        <end position="128"/>
    </location>
</feature>
<dbReference type="GO" id="GO:0000398">
    <property type="term" value="P:mRNA splicing, via spliceosome"/>
    <property type="evidence" value="ECO:0007669"/>
    <property type="project" value="InterPro"/>
</dbReference>
<feature type="coiled-coil region" evidence="5">
    <location>
        <begin position="172"/>
        <end position="209"/>
    </location>
</feature>
<feature type="compositionally biased region" description="Basic and acidic residues" evidence="6">
    <location>
        <begin position="61"/>
        <end position="73"/>
    </location>
</feature>
<keyword evidence="3" id="KW-0862">Zinc</keyword>
<accession>A0A2R6R119</accession>
<reference evidence="8 9" key="1">
    <citation type="submission" date="2018-02" db="EMBL/GenBank/DDBJ databases">
        <title>Genome sequence of the basidiomycete white-rot fungus Phlebia centrifuga.</title>
        <authorList>
            <person name="Granchi Z."/>
            <person name="Peng M."/>
            <person name="de Vries R.P."/>
            <person name="Hilden K."/>
            <person name="Makela M.R."/>
            <person name="Grigoriev I."/>
            <person name="Riley R."/>
        </authorList>
    </citation>
    <scope>NUCLEOTIDE SEQUENCE [LARGE SCALE GENOMIC DNA]</scope>
    <source>
        <strain evidence="8 9">FBCC195</strain>
    </source>
</reference>
<dbReference type="InterPro" id="IPR013087">
    <property type="entry name" value="Znf_C2H2_type"/>
</dbReference>
<dbReference type="STRING" id="98765.A0A2R6R119"/>
<feature type="compositionally biased region" description="Basic and acidic residues" evidence="6">
    <location>
        <begin position="13"/>
        <end position="49"/>
    </location>
</feature>